<evidence type="ECO:0000313" key="2">
    <source>
        <dbReference type="Proteomes" id="UP000183868"/>
    </source>
</evidence>
<name>A0A1J1CBP7_CALAY</name>
<sequence length="37" mass="4268">MVLGWHIVPAIEMTGYCQTSFKNSEMVDFNSKKFDRG</sequence>
<evidence type="ECO:0000313" key="1">
    <source>
        <dbReference type="EMBL" id="APF19689.1"/>
    </source>
</evidence>
<dbReference type="EMBL" id="CP018099">
    <property type="protein sequence ID" value="APF19689.1"/>
    <property type="molecule type" value="Genomic_DNA"/>
</dbReference>
<reference evidence="1 2" key="1">
    <citation type="submission" date="2016-11" db="EMBL/GenBank/DDBJ databases">
        <title>Genomic analysis of Caldithrix abyssi and proposal of a novel bacterial phylum Caldithrichaeota.</title>
        <authorList>
            <person name="Kublanov I."/>
            <person name="Sigalova O."/>
            <person name="Gavrilov S."/>
            <person name="Lebedinsky A."/>
            <person name="Ivanova N."/>
            <person name="Daum C."/>
            <person name="Reddy T."/>
            <person name="Klenk H.P."/>
            <person name="Goker M."/>
            <person name="Reva O."/>
            <person name="Miroshnichenko M."/>
            <person name="Kyprides N."/>
            <person name="Woyke T."/>
            <person name="Gelfand M."/>
        </authorList>
    </citation>
    <scope>NUCLEOTIDE SEQUENCE [LARGE SCALE GENOMIC DNA]</scope>
    <source>
        <strain evidence="1 2">LF13</strain>
    </source>
</reference>
<accession>A0A1J1CBP7</accession>
<dbReference type="Proteomes" id="UP000183868">
    <property type="component" value="Chromosome"/>
</dbReference>
<gene>
    <name evidence="1" type="ORF">Cabys_2941</name>
</gene>
<dbReference type="AlphaFoldDB" id="A0A1J1CBP7"/>
<organism evidence="1 2">
    <name type="scientific">Caldithrix abyssi DSM 13497</name>
    <dbReference type="NCBI Taxonomy" id="880073"/>
    <lineage>
        <taxon>Bacteria</taxon>
        <taxon>Pseudomonadati</taxon>
        <taxon>Calditrichota</taxon>
        <taxon>Calditrichia</taxon>
        <taxon>Calditrichales</taxon>
        <taxon>Calditrichaceae</taxon>
        <taxon>Caldithrix</taxon>
    </lineage>
</organism>
<protein>
    <submittedName>
        <fullName evidence="1">Uncharacterized protein</fullName>
    </submittedName>
</protein>
<dbReference type="KEGG" id="caby:Cabys_2941"/>
<proteinExistence type="predicted"/>